<dbReference type="Pfam" id="PF00440">
    <property type="entry name" value="TetR_N"/>
    <property type="match status" value="1"/>
</dbReference>
<dbReference type="PANTHER" id="PTHR43479">
    <property type="entry name" value="ACREF/ENVCD OPERON REPRESSOR-RELATED"/>
    <property type="match status" value="1"/>
</dbReference>
<proteinExistence type="predicted"/>
<evidence type="ECO:0000256" key="2">
    <source>
        <dbReference type="PROSITE-ProRule" id="PRU00335"/>
    </source>
</evidence>
<evidence type="ECO:0000313" key="4">
    <source>
        <dbReference type="EMBL" id="NEU05577.1"/>
    </source>
</evidence>
<evidence type="ECO:0000313" key="5">
    <source>
        <dbReference type="Proteomes" id="UP000481872"/>
    </source>
</evidence>
<name>A0A6M0H4X7_9CLOT</name>
<gene>
    <name evidence="4" type="ORF">G3M99_12075</name>
</gene>
<evidence type="ECO:0000259" key="3">
    <source>
        <dbReference type="PROSITE" id="PS50977"/>
    </source>
</evidence>
<feature type="domain" description="HTH tetR-type" evidence="3">
    <location>
        <begin position="19"/>
        <end position="79"/>
    </location>
</feature>
<reference evidence="4 5" key="1">
    <citation type="submission" date="2020-02" db="EMBL/GenBank/DDBJ databases">
        <title>Genome assembly of a novel Clostridium senegalense strain.</title>
        <authorList>
            <person name="Gupta T.B."/>
            <person name="Jauregui R."/>
            <person name="Maclean P."/>
            <person name="Nawarathana A."/>
            <person name="Brightwell G."/>
        </authorList>
    </citation>
    <scope>NUCLEOTIDE SEQUENCE [LARGE SCALE GENOMIC DNA]</scope>
    <source>
        <strain evidence="4 5">AGRFS4</strain>
    </source>
</reference>
<protein>
    <submittedName>
        <fullName evidence="4">TetR/AcrR family transcriptional regulator</fullName>
    </submittedName>
</protein>
<feature type="DNA-binding region" description="H-T-H motif" evidence="2">
    <location>
        <begin position="42"/>
        <end position="61"/>
    </location>
</feature>
<dbReference type="EMBL" id="JAAGPU010000022">
    <property type="protein sequence ID" value="NEU05577.1"/>
    <property type="molecule type" value="Genomic_DNA"/>
</dbReference>
<keyword evidence="1 2" id="KW-0238">DNA-binding</keyword>
<dbReference type="PROSITE" id="PS50977">
    <property type="entry name" value="HTH_TETR_2"/>
    <property type="match status" value="1"/>
</dbReference>
<accession>A0A6M0H4X7</accession>
<dbReference type="GO" id="GO:0003677">
    <property type="term" value="F:DNA binding"/>
    <property type="evidence" value="ECO:0007669"/>
    <property type="project" value="UniProtKB-UniRule"/>
</dbReference>
<dbReference type="InterPro" id="IPR001647">
    <property type="entry name" value="HTH_TetR"/>
</dbReference>
<dbReference type="Gene3D" id="1.10.357.10">
    <property type="entry name" value="Tetracycline Repressor, domain 2"/>
    <property type="match status" value="1"/>
</dbReference>
<evidence type="ECO:0000256" key="1">
    <source>
        <dbReference type="ARBA" id="ARBA00023125"/>
    </source>
</evidence>
<dbReference type="InterPro" id="IPR050624">
    <property type="entry name" value="HTH-type_Tx_Regulator"/>
</dbReference>
<dbReference type="PANTHER" id="PTHR43479:SF11">
    <property type="entry name" value="ACREF_ENVCD OPERON REPRESSOR-RELATED"/>
    <property type="match status" value="1"/>
</dbReference>
<dbReference type="InterPro" id="IPR009057">
    <property type="entry name" value="Homeodomain-like_sf"/>
</dbReference>
<comment type="caution">
    <text evidence="4">The sequence shown here is derived from an EMBL/GenBank/DDBJ whole genome shotgun (WGS) entry which is preliminary data.</text>
</comment>
<dbReference type="AlphaFoldDB" id="A0A6M0H4X7"/>
<dbReference type="SUPFAM" id="SSF46689">
    <property type="entry name" value="Homeodomain-like"/>
    <property type="match status" value="1"/>
</dbReference>
<dbReference type="PRINTS" id="PR00455">
    <property type="entry name" value="HTHTETR"/>
</dbReference>
<keyword evidence="5" id="KW-1185">Reference proteome</keyword>
<sequence>MKLSKGIKSKLKKSECNKLEKKKNLMEVAYNLFVTKGINDTYISDITKEAGVAKGTFYLYFKDKYYLREIIILNKCCLILKKALEQANKNKFNDLSEEVIFFINYIIDYLKEDKKLLKLIHKNLSWGIYKRGISEREEYEEFEHIYQEFVSRIQEKENIKNEDAKKLLFLIIELTSGVCYSSIILEEPASIEEMKPILFESIRRILN</sequence>
<dbReference type="Proteomes" id="UP000481872">
    <property type="component" value="Unassembled WGS sequence"/>
</dbReference>
<organism evidence="4 5">
    <name type="scientific">Clostridium senegalense</name>
    <dbReference type="NCBI Taxonomy" id="1465809"/>
    <lineage>
        <taxon>Bacteria</taxon>
        <taxon>Bacillati</taxon>
        <taxon>Bacillota</taxon>
        <taxon>Clostridia</taxon>
        <taxon>Eubacteriales</taxon>
        <taxon>Clostridiaceae</taxon>
        <taxon>Clostridium</taxon>
    </lineage>
</organism>